<dbReference type="InterPro" id="IPR036641">
    <property type="entry name" value="HPT_dom_sf"/>
</dbReference>
<evidence type="ECO:0000256" key="9">
    <source>
        <dbReference type="ARBA" id="ARBA00022777"/>
    </source>
</evidence>
<dbReference type="SUPFAM" id="SSF47384">
    <property type="entry name" value="Homodimeric domain of signal transducing histidine kinase"/>
    <property type="match status" value="1"/>
</dbReference>
<evidence type="ECO:0000256" key="16">
    <source>
        <dbReference type="SAM" id="Phobius"/>
    </source>
</evidence>
<dbReference type="Gene3D" id="1.20.120.160">
    <property type="entry name" value="HPT domain"/>
    <property type="match status" value="1"/>
</dbReference>
<dbReference type="InterPro" id="IPR008207">
    <property type="entry name" value="Sig_transdc_His_kin_Hpt_dom"/>
</dbReference>
<dbReference type="InterPro" id="IPR001789">
    <property type="entry name" value="Sig_transdc_resp-reg_receiver"/>
</dbReference>
<evidence type="ECO:0000256" key="15">
    <source>
        <dbReference type="PROSITE-ProRule" id="PRU00169"/>
    </source>
</evidence>
<feature type="modified residue" description="Phosphohistidine" evidence="14">
    <location>
        <position position="691"/>
    </location>
</feature>
<dbReference type="InterPro" id="IPR036890">
    <property type="entry name" value="HATPase_C_sf"/>
</dbReference>
<protein>
    <recommendedName>
        <fullName evidence="3">histidine kinase</fullName>
        <ecNumber evidence="3">2.7.13.3</ecNumber>
    </recommendedName>
</protein>
<dbReference type="SUPFAM" id="SSF55874">
    <property type="entry name" value="ATPase domain of HSP90 chaperone/DNA topoisomerase II/histidine kinase"/>
    <property type="match status" value="1"/>
</dbReference>
<evidence type="ECO:0000256" key="7">
    <source>
        <dbReference type="ARBA" id="ARBA00022679"/>
    </source>
</evidence>
<evidence type="ECO:0000256" key="5">
    <source>
        <dbReference type="ARBA" id="ARBA00022519"/>
    </source>
</evidence>
<dbReference type="InterPro" id="IPR011006">
    <property type="entry name" value="CheY-like_superfamily"/>
</dbReference>
<dbReference type="CDD" id="cd00082">
    <property type="entry name" value="HisKA"/>
    <property type="match status" value="1"/>
</dbReference>
<feature type="domain" description="Response regulatory" evidence="18">
    <location>
        <begin position="492"/>
        <end position="609"/>
    </location>
</feature>
<keyword evidence="5" id="KW-0997">Cell inner membrane</keyword>
<organism evidence="20 21">
    <name type="scientific">Halomonas casei</name>
    <dbReference type="NCBI Taxonomy" id="2742613"/>
    <lineage>
        <taxon>Bacteria</taxon>
        <taxon>Pseudomonadati</taxon>
        <taxon>Pseudomonadota</taxon>
        <taxon>Gammaproteobacteria</taxon>
        <taxon>Oceanospirillales</taxon>
        <taxon>Halomonadaceae</taxon>
        <taxon>Halomonas</taxon>
    </lineage>
</organism>
<evidence type="ECO:0000313" key="20">
    <source>
        <dbReference type="EMBL" id="MBE0399240.1"/>
    </source>
</evidence>
<feature type="modified residue" description="4-aspartylphosphate" evidence="15">
    <location>
        <position position="541"/>
    </location>
</feature>
<dbReference type="PRINTS" id="PR00344">
    <property type="entry name" value="BCTRLSENSOR"/>
</dbReference>
<feature type="domain" description="HPt" evidence="19">
    <location>
        <begin position="647"/>
        <end position="747"/>
    </location>
</feature>
<dbReference type="CDD" id="cd17546">
    <property type="entry name" value="REC_hyHK_CKI1_RcsC-like"/>
    <property type="match status" value="1"/>
</dbReference>
<dbReference type="PROSITE" id="PS50110">
    <property type="entry name" value="RESPONSE_REGULATORY"/>
    <property type="match status" value="1"/>
</dbReference>
<dbReference type="Proteomes" id="UP001645039">
    <property type="component" value="Unassembled WGS sequence"/>
</dbReference>
<dbReference type="Gene3D" id="3.40.50.2300">
    <property type="match status" value="1"/>
</dbReference>
<comment type="caution">
    <text evidence="20">The sequence shown here is derived from an EMBL/GenBank/DDBJ whole genome shotgun (WGS) entry which is preliminary data.</text>
</comment>
<feature type="transmembrane region" description="Helical" evidence="16">
    <location>
        <begin position="20"/>
        <end position="43"/>
    </location>
</feature>
<dbReference type="CDD" id="cd16922">
    <property type="entry name" value="HATPase_EvgS-ArcB-TorS-like"/>
    <property type="match status" value="1"/>
</dbReference>
<evidence type="ECO:0000256" key="4">
    <source>
        <dbReference type="ARBA" id="ARBA00022475"/>
    </source>
</evidence>
<reference evidence="20 21" key="1">
    <citation type="submission" date="2020-07" db="EMBL/GenBank/DDBJ databases">
        <title>Halophilic bacteria isolated from french cheeses.</title>
        <authorList>
            <person name="Kothe C.I."/>
            <person name="Farah-Kraiem B."/>
            <person name="Renault P."/>
            <person name="Dridi B."/>
        </authorList>
    </citation>
    <scope>NUCLEOTIDE SEQUENCE [LARGE SCALE GENOMIC DNA]</scope>
    <source>
        <strain evidence="20 21">FME1</strain>
    </source>
</reference>
<dbReference type="Gene3D" id="1.10.287.130">
    <property type="match status" value="1"/>
</dbReference>
<keyword evidence="12" id="KW-0902">Two-component regulatory system</keyword>
<dbReference type="EMBL" id="RRZD01000003">
    <property type="protein sequence ID" value="MBE0399240.1"/>
    <property type="molecule type" value="Genomic_DNA"/>
</dbReference>
<keyword evidence="8 16" id="KW-0812">Transmembrane</keyword>
<evidence type="ECO:0000259" key="17">
    <source>
        <dbReference type="PROSITE" id="PS50109"/>
    </source>
</evidence>
<evidence type="ECO:0000256" key="2">
    <source>
        <dbReference type="ARBA" id="ARBA00004429"/>
    </source>
</evidence>
<keyword evidence="4" id="KW-1003">Cell membrane</keyword>
<dbReference type="PANTHER" id="PTHR43047">
    <property type="entry name" value="TWO-COMPONENT HISTIDINE PROTEIN KINASE"/>
    <property type="match status" value="1"/>
</dbReference>
<dbReference type="PROSITE" id="PS50109">
    <property type="entry name" value="HIS_KIN"/>
    <property type="match status" value="1"/>
</dbReference>
<dbReference type="InterPro" id="IPR004358">
    <property type="entry name" value="Sig_transdc_His_kin-like_C"/>
</dbReference>
<dbReference type="SMART" id="SM00448">
    <property type="entry name" value="REC"/>
    <property type="match status" value="1"/>
</dbReference>
<dbReference type="RefSeq" id="WP_096278339.1">
    <property type="nucleotide sequence ID" value="NZ_CBCSBM010000010.1"/>
</dbReference>
<keyword evidence="10" id="KW-0067">ATP-binding</keyword>
<dbReference type="Pfam" id="PF00072">
    <property type="entry name" value="Response_reg"/>
    <property type="match status" value="1"/>
</dbReference>
<keyword evidence="21" id="KW-1185">Reference proteome</keyword>
<dbReference type="CDD" id="cd00088">
    <property type="entry name" value="HPT"/>
    <property type="match status" value="1"/>
</dbReference>
<evidence type="ECO:0000256" key="11">
    <source>
        <dbReference type="ARBA" id="ARBA00022989"/>
    </source>
</evidence>
<evidence type="ECO:0000256" key="6">
    <source>
        <dbReference type="ARBA" id="ARBA00022553"/>
    </source>
</evidence>
<dbReference type="Gene3D" id="3.30.565.10">
    <property type="entry name" value="Histidine kinase-like ATPase, C-terminal domain"/>
    <property type="match status" value="1"/>
</dbReference>
<evidence type="ECO:0000256" key="13">
    <source>
        <dbReference type="ARBA" id="ARBA00023136"/>
    </source>
</evidence>
<evidence type="ECO:0000256" key="8">
    <source>
        <dbReference type="ARBA" id="ARBA00022692"/>
    </source>
</evidence>
<evidence type="ECO:0000313" key="21">
    <source>
        <dbReference type="Proteomes" id="UP001645039"/>
    </source>
</evidence>
<evidence type="ECO:0000256" key="10">
    <source>
        <dbReference type="ARBA" id="ARBA00022840"/>
    </source>
</evidence>
<dbReference type="SMART" id="SM00387">
    <property type="entry name" value="HATPase_c"/>
    <property type="match status" value="1"/>
</dbReference>
<evidence type="ECO:0000259" key="18">
    <source>
        <dbReference type="PROSITE" id="PS50110"/>
    </source>
</evidence>
<dbReference type="InterPro" id="IPR005467">
    <property type="entry name" value="His_kinase_dom"/>
</dbReference>
<accession>A0ABR9EYE7</accession>
<dbReference type="InterPro" id="IPR036097">
    <property type="entry name" value="HisK_dim/P_sf"/>
</dbReference>
<dbReference type="SUPFAM" id="SSF47226">
    <property type="entry name" value="Histidine-containing phosphotransfer domain, HPT domain"/>
    <property type="match status" value="1"/>
</dbReference>
<dbReference type="EC" id="2.7.13.3" evidence="3"/>
<comment type="catalytic activity">
    <reaction evidence="1">
        <text>ATP + protein L-histidine = ADP + protein N-phospho-L-histidine.</text>
        <dbReference type="EC" id="2.7.13.3"/>
    </reaction>
</comment>
<feature type="transmembrane region" description="Helical" evidence="16">
    <location>
        <begin position="192"/>
        <end position="216"/>
    </location>
</feature>
<dbReference type="InterPro" id="IPR003594">
    <property type="entry name" value="HATPase_dom"/>
</dbReference>
<evidence type="ECO:0000256" key="3">
    <source>
        <dbReference type="ARBA" id="ARBA00012438"/>
    </source>
</evidence>
<dbReference type="Pfam" id="PF01627">
    <property type="entry name" value="Hpt"/>
    <property type="match status" value="1"/>
</dbReference>
<dbReference type="SMART" id="SM00388">
    <property type="entry name" value="HisKA"/>
    <property type="match status" value="1"/>
</dbReference>
<gene>
    <name evidence="20" type="ORF">EI168_03825</name>
</gene>
<comment type="subcellular location">
    <subcellularLocation>
        <location evidence="2">Cell inner membrane</location>
        <topology evidence="2">Multi-pass membrane protein</topology>
    </subcellularLocation>
</comment>
<dbReference type="SMART" id="SM00073">
    <property type="entry name" value="HPT"/>
    <property type="match status" value="1"/>
</dbReference>
<proteinExistence type="predicted"/>
<evidence type="ECO:0000256" key="12">
    <source>
        <dbReference type="ARBA" id="ARBA00023012"/>
    </source>
</evidence>
<dbReference type="Pfam" id="PF00512">
    <property type="entry name" value="HisKA"/>
    <property type="match status" value="1"/>
</dbReference>
<keyword evidence="13 16" id="KW-0472">Membrane</keyword>
<keyword evidence="6 15" id="KW-0597">Phosphoprotein</keyword>
<feature type="domain" description="Histidine kinase" evidence="17">
    <location>
        <begin position="256"/>
        <end position="472"/>
    </location>
</feature>
<keyword evidence="7" id="KW-0808">Transferase</keyword>
<evidence type="ECO:0000256" key="14">
    <source>
        <dbReference type="PROSITE-ProRule" id="PRU00110"/>
    </source>
</evidence>
<evidence type="ECO:0000256" key="1">
    <source>
        <dbReference type="ARBA" id="ARBA00000085"/>
    </source>
</evidence>
<keyword evidence="9" id="KW-0418">Kinase</keyword>
<dbReference type="Pfam" id="PF02518">
    <property type="entry name" value="HATPase_c"/>
    <property type="match status" value="1"/>
</dbReference>
<sequence>MSVSGLTTQVSSLLRYPRRLKFAAIIAVLLFAGALVVATLAAWRQDNLTQSLREDTAWVVYKLDRDAVQLVNHVLTLDHQPLTPAERYALTLRFELLYSRITLLNEGDVSALLQNITTARELFSQIQTQVDGLDMMFRAFGVPDHRGVSQPLPLAALGDKLQTLTRSTERLVIAINGYLAESATAEREQLSLLYRLLMTLIVAMSLAAFLVVAFLVRETRESAAIRREQAQLALQLEVTAKQAQAANQAKSDFLAIVSHEIRTPLNGVIGMSELLRESVSPAQVEDYAYTIHDSANQLLSMINEILDFSKIEAGHLALQTSPTAIRLLVDSVVELFTPRIKMKELTFSVDVDTRVPAWVMVDAGRLRQILLNLIANAIKFTDYGGISVQVSTKFDQLVFEISDTGCGLSEHQQARLFEPFQQADESVTRRFGGTGLGLAICKRLSEAMQGRIVVSSHLGQGSIFRCELPLVEADPVSVSLPSAPQQDFTGITLLLVEDNAVNRKVAIGLLSRLGCDVVWAENGQDALAMAQSQQVHLIFMDIQLPDMDGLTVAQLMREQGGWLDSVPIVAMTAGGAEDDRQRCLAAGMSDYLTKPLSLSALSSLLASQLFATPDAASLPALPVLQTQLGAQSLLNTDTLNMLKATLGDVSLTQLITLYHQQVSDYCEQLTACLAQAPLSDEQQQQVVRLAHQLRGESVSMGADKLADQAQQLETLMTTDPFTQSKRDEIFSALRLTASHTHAAMEKWCREHLSG</sequence>
<dbReference type="PROSITE" id="PS50894">
    <property type="entry name" value="HPT"/>
    <property type="match status" value="1"/>
</dbReference>
<dbReference type="SUPFAM" id="SSF52172">
    <property type="entry name" value="CheY-like"/>
    <property type="match status" value="1"/>
</dbReference>
<name>A0ABR9EYE7_9GAMM</name>
<keyword evidence="10" id="KW-0547">Nucleotide-binding</keyword>
<dbReference type="InterPro" id="IPR003661">
    <property type="entry name" value="HisK_dim/P_dom"/>
</dbReference>
<evidence type="ECO:0000259" key="19">
    <source>
        <dbReference type="PROSITE" id="PS50894"/>
    </source>
</evidence>
<keyword evidence="11 16" id="KW-1133">Transmembrane helix</keyword>